<proteinExistence type="predicted"/>
<protein>
    <submittedName>
        <fullName evidence="2">Uncharacterized protein</fullName>
    </submittedName>
</protein>
<reference evidence="2 3" key="1">
    <citation type="submission" date="2016-10" db="EMBL/GenBank/DDBJ databases">
        <authorList>
            <person name="de Groot N.N."/>
        </authorList>
    </citation>
    <scope>NUCLEOTIDE SEQUENCE [LARGE SCALE GENOMIC DNA]</scope>
    <source>
        <strain evidence="2 3">CGMCC 1.8894</strain>
    </source>
</reference>
<organism evidence="2 3">
    <name type="scientific">Roseicitreum antarcticum</name>
    <dbReference type="NCBI Taxonomy" id="564137"/>
    <lineage>
        <taxon>Bacteria</taxon>
        <taxon>Pseudomonadati</taxon>
        <taxon>Pseudomonadota</taxon>
        <taxon>Alphaproteobacteria</taxon>
        <taxon>Rhodobacterales</taxon>
        <taxon>Paracoccaceae</taxon>
        <taxon>Roseicitreum</taxon>
    </lineage>
</organism>
<dbReference type="AlphaFoldDB" id="A0A1H2VQ17"/>
<gene>
    <name evidence="2" type="ORF">SAMN04488238_103139</name>
</gene>
<dbReference type="EMBL" id="FNOM01000003">
    <property type="protein sequence ID" value="SDW70413.1"/>
    <property type="molecule type" value="Genomic_DNA"/>
</dbReference>
<dbReference type="Proteomes" id="UP000198539">
    <property type="component" value="Unassembled WGS sequence"/>
</dbReference>
<dbReference type="RefSeq" id="WP_092886547.1">
    <property type="nucleotide sequence ID" value="NZ_CP061498.1"/>
</dbReference>
<evidence type="ECO:0000313" key="3">
    <source>
        <dbReference type="Proteomes" id="UP000198539"/>
    </source>
</evidence>
<feature type="compositionally biased region" description="Acidic residues" evidence="1">
    <location>
        <begin position="102"/>
        <end position="112"/>
    </location>
</feature>
<evidence type="ECO:0000313" key="2">
    <source>
        <dbReference type="EMBL" id="SDW70413.1"/>
    </source>
</evidence>
<feature type="region of interest" description="Disordered" evidence="1">
    <location>
        <begin position="92"/>
        <end position="112"/>
    </location>
</feature>
<keyword evidence="3" id="KW-1185">Reference proteome</keyword>
<name>A0A1H2VQ17_9RHOB</name>
<evidence type="ECO:0000256" key="1">
    <source>
        <dbReference type="SAM" id="MobiDB-lite"/>
    </source>
</evidence>
<sequence>MSDTSDRAKAARDKILSSGNPDLINRLHLLEATGKDPARVPPSAGTGLFGLGMAAFGGAYLGNLLAGWDITDEMSEAFAVVADDLGLEGAEDTSAGGGLGDIGEDDGGFGLF</sequence>
<accession>A0A1H2VQ17</accession>